<dbReference type="AlphaFoldDB" id="A0AA39Z2I8"/>
<evidence type="ECO:0000313" key="2">
    <source>
        <dbReference type="EMBL" id="KAK0662979.1"/>
    </source>
</evidence>
<protein>
    <submittedName>
        <fullName evidence="2">Uncharacterized protein</fullName>
    </submittedName>
</protein>
<dbReference type="EMBL" id="JAULSY010000134">
    <property type="protein sequence ID" value="KAK0662979.1"/>
    <property type="molecule type" value="Genomic_DNA"/>
</dbReference>
<organism evidence="2 3">
    <name type="scientific">Cercophora samala</name>
    <dbReference type="NCBI Taxonomy" id="330535"/>
    <lineage>
        <taxon>Eukaryota</taxon>
        <taxon>Fungi</taxon>
        <taxon>Dikarya</taxon>
        <taxon>Ascomycota</taxon>
        <taxon>Pezizomycotina</taxon>
        <taxon>Sordariomycetes</taxon>
        <taxon>Sordariomycetidae</taxon>
        <taxon>Sordariales</taxon>
        <taxon>Lasiosphaeriaceae</taxon>
        <taxon>Cercophora</taxon>
    </lineage>
</organism>
<keyword evidence="1" id="KW-0472">Membrane</keyword>
<keyword evidence="3" id="KW-1185">Reference proteome</keyword>
<evidence type="ECO:0000256" key="1">
    <source>
        <dbReference type="SAM" id="Phobius"/>
    </source>
</evidence>
<comment type="caution">
    <text evidence="2">The sequence shown here is derived from an EMBL/GenBank/DDBJ whole genome shotgun (WGS) entry which is preliminary data.</text>
</comment>
<sequence>MTFPVHQTEPAWCRLLDLLDQEPGPLHSIHEAIAFITILLFPFAVQYYVEFFIKQRLRLDKRARGNQCFSGQVFGQYHDRCA</sequence>
<keyword evidence="1" id="KW-0812">Transmembrane</keyword>
<accession>A0AA39Z2I8</accession>
<proteinExistence type="predicted"/>
<reference evidence="2" key="1">
    <citation type="submission" date="2023-06" db="EMBL/GenBank/DDBJ databases">
        <title>Genome-scale phylogeny and comparative genomics of the fungal order Sordariales.</title>
        <authorList>
            <consortium name="Lawrence Berkeley National Laboratory"/>
            <person name="Hensen N."/>
            <person name="Bonometti L."/>
            <person name="Westerberg I."/>
            <person name="Brannstrom I.O."/>
            <person name="Guillou S."/>
            <person name="Cros-Aarteil S."/>
            <person name="Calhoun S."/>
            <person name="Haridas S."/>
            <person name="Kuo A."/>
            <person name="Mondo S."/>
            <person name="Pangilinan J."/>
            <person name="Riley R."/>
            <person name="Labutti K."/>
            <person name="Andreopoulos B."/>
            <person name="Lipzen A."/>
            <person name="Chen C."/>
            <person name="Yanf M."/>
            <person name="Daum C."/>
            <person name="Ng V."/>
            <person name="Clum A."/>
            <person name="Steindorff A."/>
            <person name="Ohm R."/>
            <person name="Martin F."/>
            <person name="Silar P."/>
            <person name="Natvig D."/>
            <person name="Lalanne C."/>
            <person name="Gautier V."/>
            <person name="Ament-Velasquez S.L."/>
            <person name="Kruys A."/>
            <person name="Hutchinson M.I."/>
            <person name="Powell A.J."/>
            <person name="Barry K."/>
            <person name="Miller A.N."/>
            <person name="Grigoriev I.V."/>
            <person name="Debuchy R."/>
            <person name="Gladieux P."/>
            <person name="Thoren M.H."/>
            <person name="Johannesson H."/>
        </authorList>
    </citation>
    <scope>NUCLEOTIDE SEQUENCE</scope>
    <source>
        <strain evidence="2">CBS 307.81</strain>
    </source>
</reference>
<evidence type="ECO:0000313" key="3">
    <source>
        <dbReference type="Proteomes" id="UP001174997"/>
    </source>
</evidence>
<dbReference type="Proteomes" id="UP001174997">
    <property type="component" value="Unassembled WGS sequence"/>
</dbReference>
<feature type="transmembrane region" description="Helical" evidence="1">
    <location>
        <begin position="32"/>
        <end position="53"/>
    </location>
</feature>
<keyword evidence="1" id="KW-1133">Transmembrane helix</keyword>
<gene>
    <name evidence="2" type="ORF">QBC41DRAFT_234740</name>
</gene>
<name>A0AA39Z2I8_9PEZI</name>